<sequence length="237" mass="26492">MVSITNVRFSAAALDFLDELEHHNDREWFAEHKPTYESELKSRMLEVAAAVNDRLADFAPDYVRPPAKAMLRIYRDVRFSKDKSPYKSHMAAHWPRQGIAGGAGFFLQVGARSLMIAGGAYSPRPEQLSAIRDHIVSHERELRGLLSDGDRSGLFEPLDGDPLLRAPRGFPADHPAADLLRNRRWALTAHLPGITSEGAEFLDTVVERFRVIAPLVEFLNVPLASLELTRSLTEGRA</sequence>
<evidence type="ECO:0000313" key="2">
    <source>
        <dbReference type="Proteomes" id="UP000561726"/>
    </source>
</evidence>
<reference evidence="1 2" key="1">
    <citation type="submission" date="2020-08" db="EMBL/GenBank/DDBJ databases">
        <title>Sequencing the genomes of 1000 actinobacteria strains.</title>
        <authorList>
            <person name="Klenk H.-P."/>
        </authorList>
    </citation>
    <scope>NUCLEOTIDE SEQUENCE [LARGE SCALE GENOMIC DNA]</scope>
    <source>
        <strain evidence="1 2">DSM 21065</strain>
    </source>
</reference>
<dbReference type="Pfam" id="PF09365">
    <property type="entry name" value="DUF2461"/>
    <property type="match status" value="1"/>
</dbReference>
<proteinExistence type="predicted"/>
<protein>
    <submittedName>
        <fullName evidence="1">Uncharacterized protein (TIGR02453 family)</fullName>
    </submittedName>
</protein>
<gene>
    <name evidence="1" type="ORF">BJ997_002489</name>
</gene>
<dbReference type="OrthoDB" id="9794241at2"/>
<organism evidence="1 2">
    <name type="scientific">Cryobacterium roopkundense</name>
    <dbReference type="NCBI Taxonomy" id="1001240"/>
    <lineage>
        <taxon>Bacteria</taxon>
        <taxon>Bacillati</taxon>
        <taxon>Actinomycetota</taxon>
        <taxon>Actinomycetes</taxon>
        <taxon>Micrococcales</taxon>
        <taxon>Microbacteriaceae</taxon>
        <taxon>Cryobacterium</taxon>
    </lineage>
</organism>
<dbReference type="AlphaFoldDB" id="A0A7W8ZXE5"/>
<dbReference type="EMBL" id="JACHBQ010000001">
    <property type="protein sequence ID" value="MBB5641941.1"/>
    <property type="molecule type" value="Genomic_DNA"/>
</dbReference>
<dbReference type="InterPro" id="IPR012808">
    <property type="entry name" value="CHP02453"/>
</dbReference>
<dbReference type="PIRSF" id="PIRSF028451">
    <property type="entry name" value="UCP028451"/>
    <property type="match status" value="1"/>
</dbReference>
<dbReference type="RefSeq" id="WP_035837417.1">
    <property type="nucleotide sequence ID" value="NZ_JACHBQ010000001.1"/>
</dbReference>
<dbReference type="InterPro" id="IPR015996">
    <property type="entry name" value="UCP028451"/>
</dbReference>
<evidence type="ECO:0000313" key="1">
    <source>
        <dbReference type="EMBL" id="MBB5641941.1"/>
    </source>
</evidence>
<dbReference type="PANTHER" id="PTHR36452">
    <property type="entry name" value="CHROMOSOME 12, WHOLE GENOME SHOTGUN SEQUENCE"/>
    <property type="match status" value="1"/>
</dbReference>
<dbReference type="Proteomes" id="UP000561726">
    <property type="component" value="Unassembled WGS sequence"/>
</dbReference>
<accession>A0A7W8ZXE5</accession>
<dbReference type="NCBIfam" id="TIGR02453">
    <property type="entry name" value="TIGR02453 family protein"/>
    <property type="match status" value="1"/>
</dbReference>
<dbReference type="PANTHER" id="PTHR36452:SF1">
    <property type="entry name" value="DUF2461 DOMAIN-CONTAINING PROTEIN"/>
    <property type="match status" value="1"/>
</dbReference>
<comment type="caution">
    <text evidence="1">The sequence shown here is derived from an EMBL/GenBank/DDBJ whole genome shotgun (WGS) entry which is preliminary data.</text>
</comment>
<name>A0A7W8ZXE5_9MICO</name>